<dbReference type="PANTHER" id="PTHR48081">
    <property type="entry name" value="AB HYDROLASE SUPERFAMILY PROTEIN C4A8.06C"/>
    <property type="match status" value="1"/>
</dbReference>
<dbReference type="PANTHER" id="PTHR48081:SF8">
    <property type="entry name" value="ALPHA_BETA HYDROLASE FOLD-3 DOMAIN-CONTAINING PROTEIN-RELATED"/>
    <property type="match status" value="1"/>
</dbReference>
<proteinExistence type="predicted"/>
<protein>
    <submittedName>
        <fullName evidence="3">Alpha/beta hydrolase</fullName>
    </submittedName>
</protein>
<comment type="caution">
    <text evidence="3">The sequence shown here is derived from an EMBL/GenBank/DDBJ whole genome shotgun (WGS) entry which is preliminary data.</text>
</comment>
<dbReference type="Proteomes" id="UP000244248">
    <property type="component" value="Unassembled WGS sequence"/>
</dbReference>
<dbReference type="Gene3D" id="3.40.50.1820">
    <property type="entry name" value="alpha/beta hydrolase"/>
    <property type="match status" value="1"/>
</dbReference>
<dbReference type="InterPro" id="IPR013094">
    <property type="entry name" value="AB_hydrolase_3"/>
</dbReference>
<sequence length="342" mass="37447">MRSCAYTMGAHVGRCTVESRRTSVTQKQKLKGVRLRSLYAMFRFLRWLGLGGSVEKSVAQPLAVRNAMRAANWMTLPLPADVTQVRSTIQGRSGPINLKTYLPPKLNPNCPRVLFLHGGGWIHGGLETLDHLCASVSRQAQCMIVSVDYRLAPETPFPGGLEDCDDAIQWLANDSTLGPMPSAGIAIMGESAGGNLAAALTVICARRGHPFITHQTLIYPALDATLSGESWASIDQPGLEKENGRRLMEMYRGNAELTDPLISPWFAENPSSLPPALIITADIDPLRDDGARYARKLSDAGVRTRYINYLRMPHGFFFIPRLAYAAKEGINEISNEISALAK</sequence>
<keyword evidence="4" id="KW-1185">Reference proteome</keyword>
<gene>
    <name evidence="3" type="ORF">CJD38_11360</name>
</gene>
<dbReference type="InterPro" id="IPR029058">
    <property type="entry name" value="AB_hydrolase_fold"/>
</dbReference>
<dbReference type="EMBL" id="QANS01000004">
    <property type="protein sequence ID" value="PTU30902.1"/>
    <property type="molecule type" value="Genomic_DNA"/>
</dbReference>
<dbReference type="InterPro" id="IPR050300">
    <property type="entry name" value="GDXG_lipolytic_enzyme"/>
</dbReference>
<feature type="domain" description="Alpha/beta hydrolase fold-3" evidence="2">
    <location>
        <begin position="113"/>
        <end position="317"/>
    </location>
</feature>
<organism evidence="3 4">
    <name type="scientific">Stenotrophobium rhamnosiphilum</name>
    <dbReference type="NCBI Taxonomy" id="2029166"/>
    <lineage>
        <taxon>Bacteria</taxon>
        <taxon>Pseudomonadati</taxon>
        <taxon>Pseudomonadota</taxon>
        <taxon>Gammaproteobacteria</taxon>
        <taxon>Nevskiales</taxon>
        <taxon>Nevskiaceae</taxon>
        <taxon>Stenotrophobium</taxon>
    </lineage>
</organism>
<evidence type="ECO:0000313" key="3">
    <source>
        <dbReference type="EMBL" id="PTU30902.1"/>
    </source>
</evidence>
<evidence type="ECO:0000313" key="4">
    <source>
        <dbReference type="Proteomes" id="UP000244248"/>
    </source>
</evidence>
<evidence type="ECO:0000259" key="2">
    <source>
        <dbReference type="Pfam" id="PF07859"/>
    </source>
</evidence>
<name>A0A2T5MEB6_9GAMM</name>
<evidence type="ECO:0000256" key="1">
    <source>
        <dbReference type="ARBA" id="ARBA00022801"/>
    </source>
</evidence>
<dbReference type="GO" id="GO:0016787">
    <property type="term" value="F:hydrolase activity"/>
    <property type="evidence" value="ECO:0007669"/>
    <property type="project" value="UniProtKB-KW"/>
</dbReference>
<dbReference type="AlphaFoldDB" id="A0A2T5MEB6"/>
<keyword evidence="1 3" id="KW-0378">Hydrolase</keyword>
<accession>A0A2T5MEB6</accession>
<dbReference type="SUPFAM" id="SSF53474">
    <property type="entry name" value="alpha/beta-Hydrolases"/>
    <property type="match status" value="1"/>
</dbReference>
<dbReference type="Pfam" id="PF07859">
    <property type="entry name" value="Abhydrolase_3"/>
    <property type="match status" value="1"/>
</dbReference>
<reference evidence="3 4" key="1">
    <citation type="submission" date="2018-04" db="EMBL/GenBank/DDBJ databases">
        <title>Novel species isolated from glacier.</title>
        <authorList>
            <person name="Liu Q."/>
            <person name="Xin Y.-H."/>
        </authorList>
    </citation>
    <scope>NUCLEOTIDE SEQUENCE [LARGE SCALE GENOMIC DNA]</scope>
    <source>
        <strain evidence="3 4">GT1R17</strain>
    </source>
</reference>